<name>A0AAD8KLW3_TARER</name>
<sequence>MKDLVLNMRIYSYYKDHLCNLNPPHPAPQFTSYKTKHDYLSLSFFLIHHTHHSRVIFFGSGFCFKTLFIHSSKSIPRSSYSNNISPQFASSTFNSNLFLNSSNHLHPIRIYPMCE</sequence>
<dbReference type="EMBL" id="JAUHHV010000006">
    <property type="protein sequence ID" value="KAK1421960.1"/>
    <property type="molecule type" value="Genomic_DNA"/>
</dbReference>
<comment type="caution">
    <text evidence="1">The sequence shown here is derived from an EMBL/GenBank/DDBJ whole genome shotgun (WGS) entry which is preliminary data.</text>
</comment>
<dbReference type="AlphaFoldDB" id="A0AAD8KLW3"/>
<dbReference type="Proteomes" id="UP001229421">
    <property type="component" value="Unassembled WGS sequence"/>
</dbReference>
<reference evidence="1" key="1">
    <citation type="journal article" date="2023" name="bioRxiv">
        <title>Improved chromosome-level genome assembly for marigold (Tagetes erecta).</title>
        <authorList>
            <person name="Jiang F."/>
            <person name="Yuan L."/>
            <person name="Wang S."/>
            <person name="Wang H."/>
            <person name="Xu D."/>
            <person name="Wang A."/>
            <person name="Fan W."/>
        </authorList>
    </citation>
    <scope>NUCLEOTIDE SEQUENCE</scope>
    <source>
        <strain evidence="1">WSJ</strain>
        <tissue evidence="1">Leaf</tissue>
    </source>
</reference>
<proteinExistence type="predicted"/>
<gene>
    <name evidence="1" type="ORF">QVD17_24756</name>
</gene>
<evidence type="ECO:0000313" key="1">
    <source>
        <dbReference type="EMBL" id="KAK1421960.1"/>
    </source>
</evidence>
<organism evidence="1 2">
    <name type="scientific">Tagetes erecta</name>
    <name type="common">African marigold</name>
    <dbReference type="NCBI Taxonomy" id="13708"/>
    <lineage>
        <taxon>Eukaryota</taxon>
        <taxon>Viridiplantae</taxon>
        <taxon>Streptophyta</taxon>
        <taxon>Embryophyta</taxon>
        <taxon>Tracheophyta</taxon>
        <taxon>Spermatophyta</taxon>
        <taxon>Magnoliopsida</taxon>
        <taxon>eudicotyledons</taxon>
        <taxon>Gunneridae</taxon>
        <taxon>Pentapetalae</taxon>
        <taxon>asterids</taxon>
        <taxon>campanulids</taxon>
        <taxon>Asterales</taxon>
        <taxon>Asteraceae</taxon>
        <taxon>Asteroideae</taxon>
        <taxon>Heliantheae alliance</taxon>
        <taxon>Tageteae</taxon>
        <taxon>Tagetes</taxon>
    </lineage>
</organism>
<accession>A0AAD8KLW3</accession>
<evidence type="ECO:0000313" key="2">
    <source>
        <dbReference type="Proteomes" id="UP001229421"/>
    </source>
</evidence>
<protein>
    <submittedName>
        <fullName evidence="1">Uncharacterized protein</fullName>
    </submittedName>
</protein>
<keyword evidence="2" id="KW-1185">Reference proteome</keyword>